<keyword evidence="10" id="KW-0862">Zinc</keyword>
<feature type="site" description="Stabilizes the phosphoryl group" evidence="9">
    <location>
        <position position="115"/>
    </location>
</feature>
<name>A0A7S9DUT1_9ALTE</name>
<dbReference type="Proteomes" id="UP000595095">
    <property type="component" value="Chromosome"/>
</dbReference>
<comment type="similarity">
    <text evidence="7">Belongs to the gmhB family.</text>
</comment>
<keyword evidence="4 7" id="KW-0378">Hydrolase</keyword>
<evidence type="ECO:0000256" key="9">
    <source>
        <dbReference type="PIRSR" id="PIRSR004682-3"/>
    </source>
</evidence>
<feature type="binding site" evidence="10">
    <location>
        <position position="15"/>
    </location>
    <ligand>
        <name>Mg(2+)</name>
        <dbReference type="ChEBI" id="CHEBI:18420"/>
    </ligand>
</feature>
<dbReference type="InterPro" id="IPR023214">
    <property type="entry name" value="HAD_sf"/>
</dbReference>
<feature type="binding site" evidence="10">
    <location>
        <position position="111"/>
    </location>
    <ligand>
        <name>Zn(2+)</name>
        <dbReference type="ChEBI" id="CHEBI:29105"/>
    </ligand>
</feature>
<dbReference type="Pfam" id="PF13242">
    <property type="entry name" value="Hydrolase_like"/>
    <property type="match status" value="1"/>
</dbReference>
<evidence type="ECO:0000256" key="7">
    <source>
        <dbReference type="PIRNR" id="PIRNR004682"/>
    </source>
</evidence>
<keyword evidence="5 7" id="KW-0119">Carbohydrate metabolism</keyword>
<evidence type="ECO:0000256" key="10">
    <source>
        <dbReference type="PIRSR" id="PIRSR004682-4"/>
    </source>
</evidence>
<feature type="active site" description="Proton donor" evidence="8">
    <location>
        <position position="17"/>
    </location>
</feature>
<feature type="active site" description="Nucleophile" evidence="8">
    <location>
        <position position="15"/>
    </location>
</feature>
<dbReference type="KEGG" id="smaa:IT774_08460"/>
<dbReference type="InterPro" id="IPR004446">
    <property type="entry name" value="Heptose_bisP_phosphatase"/>
</dbReference>
<evidence type="ECO:0000256" key="6">
    <source>
        <dbReference type="ARBA" id="ARBA00031828"/>
    </source>
</evidence>
<dbReference type="EC" id="3.1.3.-" evidence="7"/>
<dbReference type="GO" id="GO:0005737">
    <property type="term" value="C:cytoplasm"/>
    <property type="evidence" value="ECO:0007669"/>
    <property type="project" value="UniProtKB-SubCell"/>
</dbReference>
<sequence length="200" mass="21982">MNEPGAAQNRLAFFDRDGVINEDRGYVGKVRDLQFIEPVFEVLQQVVNAGFLPVIVTNQSGIGRGYYSEAQFHALSRHMQQIYSHHHLPFIPVYYCPHHPTAGLKDYKVSCECRKPAPGMLYRAARELHGNLSQSILLGDSWRDIEAGAAAGLPAQCFINSSAPRAFELNHSRVFHATSVPAVPALIPKIIAASKSGSDA</sequence>
<dbReference type="InterPro" id="IPR006549">
    <property type="entry name" value="HAD-SF_hydro_IIIA"/>
</dbReference>
<dbReference type="PANTHER" id="PTHR42891:SF1">
    <property type="entry name" value="D-GLYCERO-BETA-D-MANNO-HEPTOSE-1,7-BISPHOSPHATE 7-PHOSPHATASE"/>
    <property type="match status" value="1"/>
</dbReference>
<dbReference type="AlphaFoldDB" id="A0A7S9DUT1"/>
<keyword evidence="3 10" id="KW-0479">Metal-binding</keyword>
<dbReference type="GO" id="GO:0005975">
    <property type="term" value="P:carbohydrate metabolic process"/>
    <property type="evidence" value="ECO:0007669"/>
    <property type="project" value="InterPro"/>
</dbReference>
<accession>A0A7S9DUT1</accession>
<comment type="cofactor">
    <cofactor evidence="10">
        <name>Mg(2+)</name>
        <dbReference type="ChEBI" id="CHEBI:18420"/>
    </cofactor>
</comment>
<dbReference type="SUPFAM" id="SSF56784">
    <property type="entry name" value="HAD-like"/>
    <property type="match status" value="1"/>
</dbReference>
<feature type="binding site" evidence="10">
    <location>
        <position position="140"/>
    </location>
    <ligand>
        <name>Mg(2+)</name>
        <dbReference type="ChEBI" id="CHEBI:18420"/>
    </ligand>
</feature>
<feature type="binding site" evidence="10">
    <location>
        <position position="96"/>
    </location>
    <ligand>
        <name>Zn(2+)</name>
        <dbReference type="ChEBI" id="CHEBI:29105"/>
    </ligand>
</feature>
<comment type="cofactor">
    <cofactor evidence="10">
        <name>Zn(2+)</name>
        <dbReference type="ChEBI" id="CHEBI:29105"/>
    </cofactor>
</comment>
<reference evidence="11 12" key="1">
    <citation type="submission" date="2020-11" db="EMBL/GenBank/DDBJ databases">
        <title>Complete genome sequence for Salinimonas sp. strain G2-b.</title>
        <authorList>
            <person name="Park S.-J."/>
        </authorList>
    </citation>
    <scope>NUCLEOTIDE SEQUENCE [LARGE SCALE GENOMIC DNA]</scope>
    <source>
        <strain evidence="11 12">G2-b</strain>
    </source>
</reference>
<dbReference type="NCBIfam" id="TIGR00213">
    <property type="entry name" value="GmhB_yaeD"/>
    <property type="match status" value="1"/>
</dbReference>
<dbReference type="CDD" id="cd07503">
    <property type="entry name" value="HAD_HisB-N"/>
    <property type="match status" value="1"/>
</dbReference>
<dbReference type="InterPro" id="IPR006543">
    <property type="entry name" value="Histidinol-phos"/>
</dbReference>
<evidence type="ECO:0000256" key="5">
    <source>
        <dbReference type="ARBA" id="ARBA00023277"/>
    </source>
</evidence>
<dbReference type="PANTHER" id="PTHR42891">
    <property type="entry name" value="D-GLYCERO-BETA-D-MANNO-HEPTOSE-1,7-BISPHOSPHATE 7-PHOSPHATASE"/>
    <property type="match status" value="1"/>
</dbReference>
<evidence type="ECO:0000313" key="12">
    <source>
        <dbReference type="Proteomes" id="UP000595095"/>
    </source>
</evidence>
<evidence type="ECO:0000313" key="11">
    <source>
        <dbReference type="EMBL" id="QPG04317.1"/>
    </source>
</evidence>
<organism evidence="11 12">
    <name type="scientific">Salinimonas marina</name>
    <dbReference type="NCBI Taxonomy" id="2785918"/>
    <lineage>
        <taxon>Bacteria</taxon>
        <taxon>Pseudomonadati</taxon>
        <taxon>Pseudomonadota</taxon>
        <taxon>Gammaproteobacteria</taxon>
        <taxon>Alteromonadales</taxon>
        <taxon>Alteromonadaceae</taxon>
        <taxon>Alteromonas/Salinimonas group</taxon>
        <taxon>Salinimonas</taxon>
    </lineage>
</organism>
<evidence type="ECO:0000256" key="4">
    <source>
        <dbReference type="ARBA" id="ARBA00022801"/>
    </source>
</evidence>
<evidence type="ECO:0000256" key="3">
    <source>
        <dbReference type="ARBA" id="ARBA00022723"/>
    </source>
</evidence>
<gene>
    <name evidence="11" type="ORF">IT774_08460</name>
</gene>
<evidence type="ECO:0000256" key="2">
    <source>
        <dbReference type="ARBA" id="ARBA00022490"/>
    </source>
</evidence>
<dbReference type="PIRSF" id="PIRSF004682">
    <property type="entry name" value="GmhB"/>
    <property type="match status" value="1"/>
</dbReference>
<feature type="site" description="Stabilizes the phosphoryl group" evidence="9">
    <location>
        <position position="57"/>
    </location>
</feature>
<dbReference type="Gene3D" id="3.40.50.1000">
    <property type="entry name" value="HAD superfamily/HAD-like"/>
    <property type="match status" value="1"/>
</dbReference>
<feature type="binding site" evidence="10">
    <location>
        <position position="17"/>
    </location>
    <ligand>
        <name>Mg(2+)</name>
        <dbReference type="ChEBI" id="CHEBI:18420"/>
    </ligand>
</feature>
<keyword evidence="2 7" id="KW-0963">Cytoplasm</keyword>
<feature type="binding site" evidence="10">
    <location>
        <position position="113"/>
    </location>
    <ligand>
        <name>Zn(2+)</name>
        <dbReference type="ChEBI" id="CHEBI:29105"/>
    </ligand>
</feature>
<evidence type="ECO:0000256" key="1">
    <source>
        <dbReference type="ARBA" id="ARBA00004496"/>
    </source>
</evidence>
<dbReference type="EMBL" id="CP064795">
    <property type="protein sequence ID" value="QPG04317.1"/>
    <property type="molecule type" value="Genomic_DNA"/>
</dbReference>
<dbReference type="GO" id="GO:0016791">
    <property type="term" value="F:phosphatase activity"/>
    <property type="evidence" value="ECO:0007669"/>
    <property type="project" value="InterPro"/>
</dbReference>
<feature type="binding site" evidence="10">
    <location>
        <position position="98"/>
    </location>
    <ligand>
        <name>Zn(2+)</name>
        <dbReference type="ChEBI" id="CHEBI:29105"/>
    </ligand>
</feature>
<keyword evidence="10" id="KW-0460">Magnesium</keyword>
<dbReference type="GO" id="GO:0046872">
    <property type="term" value="F:metal ion binding"/>
    <property type="evidence" value="ECO:0007669"/>
    <property type="project" value="UniProtKB-KW"/>
</dbReference>
<protein>
    <recommendedName>
        <fullName evidence="6 7">D,D-heptose 1,7-bisphosphate phosphatase</fullName>
        <ecNumber evidence="7">3.1.3.-</ecNumber>
    </recommendedName>
</protein>
<comment type="subcellular location">
    <subcellularLocation>
        <location evidence="1 7">Cytoplasm</location>
    </subcellularLocation>
</comment>
<proteinExistence type="inferred from homology"/>
<dbReference type="NCBIfam" id="TIGR01656">
    <property type="entry name" value="Histidinol-ppas"/>
    <property type="match status" value="1"/>
</dbReference>
<keyword evidence="12" id="KW-1185">Reference proteome</keyword>
<dbReference type="NCBIfam" id="TIGR01662">
    <property type="entry name" value="HAD-SF-IIIA"/>
    <property type="match status" value="1"/>
</dbReference>
<evidence type="ECO:0000256" key="8">
    <source>
        <dbReference type="PIRSR" id="PIRSR004682-1"/>
    </source>
</evidence>
<feature type="site" description="Contributes to substrate recognition" evidence="9">
    <location>
        <position position="114"/>
    </location>
</feature>
<dbReference type="InterPro" id="IPR036412">
    <property type="entry name" value="HAD-like_sf"/>
</dbReference>
<dbReference type="RefSeq" id="WP_195809413.1">
    <property type="nucleotide sequence ID" value="NZ_CP064795.1"/>
</dbReference>